<evidence type="ECO:0000313" key="3">
    <source>
        <dbReference type="EMBL" id="MFF8274597.1"/>
    </source>
</evidence>
<keyword evidence="1" id="KW-0472">Membrane</keyword>
<proteinExistence type="predicted"/>
<feature type="transmembrane region" description="Helical" evidence="1">
    <location>
        <begin position="191"/>
        <end position="217"/>
    </location>
</feature>
<dbReference type="Pfam" id="PF25231">
    <property type="entry name" value="DUF7847"/>
    <property type="match status" value="1"/>
</dbReference>
<feature type="transmembrane region" description="Helical" evidence="1">
    <location>
        <begin position="154"/>
        <end position="185"/>
    </location>
</feature>
<reference evidence="3 4" key="1">
    <citation type="submission" date="2024-10" db="EMBL/GenBank/DDBJ databases">
        <title>The Natural Products Discovery Center: Release of the First 8490 Sequenced Strains for Exploring Actinobacteria Biosynthetic Diversity.</title>
        <authorList>
            <person name="Kalkreuter E."/>
            <person name="Kautsar S.A."/>
            <person name="Yang D."/>
            <person name="Bader C.D."/>
            <person name="Teijaro C.N."/>
            <person name="Fluegel L."/>
            <person name="Davis C.M."/>
            <person name="Simpson J.R."/>
            <person name="Lauterbach L."/>
            <person name="Steele A.D."/>
            <person name="Gui C."/>
            <person name="Meng S."/>
            <person name="Li G."/>
            <person name="Viehrig K."/>
            <person name="Ye F."/>
            <person name="Su P."/>
            <person name="Kiefer A.F."/>
            <person name="Nichols A."/>
            <person name="Cepeda A.J."/>
            <person name="Yan W."/>
            <person name="Fan B."/>
            <person name="Jiang Y."/>
            <person name="Adhikari A."/>
            <person name="Zheng C.-J."/>
            <person name="Schuster L."/>
            <person name="Cowan T.M."/>
            <person name="Smanski M.J."/>
            <person name="Chevrette M.G."/>
            <person name="De Carvalho L.P.S."/>
            <person name="Shen B."/>
        </authorList>
    </citation>
    <scope>NUCLEOTIDE SEQUENCE [LARGE SCALE GENOMIC DNA]</scope>
    <source>
        <strain evidence="3 4">NPDC015755</strain>
    </source>
</reference>
<keyword evidence="4" id="KW-1185">Reference proteome</keyword>
<feature type="transmembrane region" description="Helical" evidence="1">
    <location>
        <begin position="49"/>
        <end position="75"/>
    </location>
</feature>
<feature type="domain" description="DUF7847" evidence="2">
    <location>
        <begin position="48"/>
        <end position="315"/>
    </location>
</feature>
<dbReference type="RefSeq" id="WP_391932461.1">
    <property type="nucleotide sequence ID" value="NZ_JBIBSM010000001.1"/>
</dbReference>
<keyword evidence="1" id="KW-1133">Transmembrane helix</keyword>
<feature type="transmembrane region" description="Helical" evidence="1">
    <location>
        <begin position="247"/>
        <end position="269"/>
    </location>
</feature>
<dbReference type="EMBL" id="JBIBSM010000001">
    <property type="protein sequence ID" value="MFF8274597.1"/>
    <property type="molecule type" value="Genomic_DNA"/>
</dbReference>
<keyword evidence="1" id="KW-0812">Transmembrane</keyword>
<accession>A0ABW6Y452</accession>
<feature type="transmembrane region" description="Helical" evidence="1">
    <location>
        <begin position="22"/>
        <end position="42"/>
    </location>
</feature>
<evidence type="ECO:0000259" key="2">
    <source>
        <dbReference type="Pfam" id="PF25231"/>
    </source>
</evidence>
<comment type="caution">
    <text evidence="3">The sequence shown here is derived from an EMBL/GenBank/DDBJ whole genome shotgun (WGS) entry which is preliminary data.</text>
</comment>
<evidence type="ECO:0000313" key="4">
    <source>
        <dbReference type="Proteomes" id="UP001603013"/>
    </source>
</evidence>
<organism evidence="3 4">
    <name type="scientific">Streptomyces lateritius</name>
    <dbReference type="NCBI Taxonomy" id="67313"/>
    <lineage>
        <taxon>Bacteria</taxon>
        <taxon>Bacillati</taxon>
        <taxon>Actinomycetota</taxon>
        <taxon>Actinomycetes</taxon>
        <taxon>Kitasatosporales</taxon>
        <taxon>Streptomycetaceae</taxon>
        <taxon>Streptomyces</taxon>
    </lineage>
</organism>
<feature type="transmembrane region" description="Helical" evidence="1">
    <location>
        <begin position="99"/>
        <end position="129"/>
    </location>
</feature>
<feature type="transmembrane region" description="Helical" evidence="1">
    <location>
        <begin position="302"/>
        <end position="330"/>
    </location>
</feature>
<dbReference type="InterPro" id="IPR057169">
    <property type="entry name" value="DUF7847"/>
</dbReference>
<name>A0ABW6Y452_9ACTN</name>
<dbReference type="Proteomes" id="UP001603013">
    <property type="component" value="Unassembled WGS sequence"/>
</dbReference>
<protein>
    <submittedName>
        <fullName evidence="3">Oxidoreductase</fullName>
    </submittedName>
</protein>
<evidence type="ECO:0000256" key="1">
    <source>
        <dbReference type="SAM" id="Phobius"/>
    </source>
</evidence>
<sequence>MTHPSGPYGYGYAPPPPPPKPGVIPLAPLSLSDMLTGAFATIGRYWKPLLGVALAAYGAALLLVAAAVGVAYAAVADHLPGVFDLGDGRGPTWDDGRPLLIAFGCVWLIAMFGTLVASAVVYGACPAVLQEAVLGRRTTFGAVWRRAWSRMPPVLGTVFLTVLLTVPVPLIVFVAAFIGLLVSFAGGTGPLALPFLAFGGAMLATLPTVPLAIWLWVKFSLAPAAAVFEGQPATAAMRRSSQLVRGSWWRIFGALLAAGAMAAMANWAIQQVFSALLSLPAPFEGAETADSAGEVLISLAPVLVVAVIGSMVAQAVCSAFPPLVTGLVYVDQRIRKENLAPVLAEAATQAAPRAAGEAPPSNP</sequence>
<gene>
    <name evidence="3" type="ORF">ACF05T_00565</name>
</gene>